<dbReference type="OrthoDB" id="9793389at2"/>
<organism evidence="2 3">
    <name type="scientific">Exiguobacterium indicum</name>
    <dbReference type="NCBI Taxonomy" id="296995"/>
    <lineage>
        <taxon>Bacteria</taxon>
        <taxon>Bacillati</taxon>
        <taxon>Bacillota</taxon>
        <taxon>Bacilli</taxon>
        <taxon>Bacillales</taxon>
        <taxon>Bacillales Family XII. Incertae Sedis</taxon>
        <taxon>Exiguobacterium</taxon>
    </lineage>
</organism>
<proteinExistence type="predicted"/>
<sequence>MKKGYEGKEITVYFDSEVCIHSGHCVRSLPTVFDVKRRPWIEADGAPVDDVIRVVDGCPSGALSYERREANGAETSGT</sequence>
<dbReference type="InterPro" id="IPR010693">
    <property type="entry name" value="Divergent_4Fe-4S_mono-cluster"/>
</dbReference>
<dbReference type="SUPFAM" id="SSF54862">
    <property type="entry name" value="4Fe-4S ferredoxins"/>
    <property type="match status" value="1"/>
</dbReference>
<evidence type="ECO:0000313" key="3">
    <source>
        <dbReference type="Proteomes" id="UP000053797"/>
    </source>
</evidence>
<reference evidence="2 3" key="1">
    <citation type="journal article" date="2015" name="Int. J. Syst. Evol. Microbiol.">
        <title>Exiguobacterium enclense sp. nov., isolated from sediment.</title>
        <authorList>
            <person name="Dastager S.G."/>
            <person name="Mawlankar R."/>
            <person name="Sonalkar V.V."/>
            <person name="Thorat M.N."/>
            <person name="Mual P."/>
            <person name="Verma A."/>
            <person name="Krishnamurthi S."/>
            <person name="Tang S.K."/>
            <person name="Li W.J."/>
        </authorList>
    </citation>
    <scope>NUCLEOTIDE SEQUENCE [LARGE SCALE GENOMIC DNA]</scope>
    <source>
        <strain evidence="2 3">NIO-1109</strain>
    </source>
</reference>
<dbReference type="EMBL" id="LNQL01000002">
    <property type="protein sequence ID" value="KSU49397.1"/>
    <property type="molecule type" value="Genomic_DNA"/>
</dbReference>
<comment type="caution">
    <text evidence="2">The sequence shown here is derived from an EMBL/GenBank/DDBJ whole genome shotgun (WGS) entry which is preliminary data.</text>
</comment>
<accession>A0A0V8GGM7</accession>
<gene>
    <name evidence="2" type="ORF">AS033_08500</name>
</gene>
<protein>
    <recommendedName>
        <fullName evidence="1">Divergent 4Fe-4S mono-cluster domain-containing protein</fullName>
    </recommendedName>
</protein>
<name>A0A0V8GGM7_9BACL</name>
<dbReference type="Gene3D" id="3.30.70.20">
    <property type="match status" value="1"/>
</dbReference>
<evidence type="ECO:0000259" key="1">
    <source>
        <dbReference type="Pfam" id="PF06902"/>
    </source>
</evidence>
<dbReference type="AlphaFoldDB" id="A0A0V8GGM7"/>
<dbReference type="RefSeq" id="WP_058265195.1">
    <property type="nucleotide sequence ID" value="NZ_FMYN01000002.1"/>
</dbReference>
<feature type="domain" description="Divergent 4Fe-4S mono-cluster" evidence="1">
    <location>
        <begin position="5"/>
        <end position="66"/>
    </location>
</feature>
<dbReference type="Pfam" id="PF06902">
    <property type="entry name" value="Fer4_19"/>
    <property type="match status" value="1"/>
</dbReference>
<dbReference type="Proteomes" id="UP000053797">
    <property type="component" value="Unassembled WGS sequence"/>
</dbReference>
<evidence type="ECO:0000313" key="2">
    <source>
        <dbReference type="EMBL" id="KSU49397.1"/>
    </source>
</evidence>